<dbReference type="KEGG" id="hhy:Halhy_5846"/>
<protein>
    <recommendedName>
        <fullName evidence="1">SnoaL-like domain-containing protein</fullName>
    </recommendedName>
</protein>
<dbReference type="Pfam" id="PF12680">
    <property type="entry name" value="SnoaL_2"/>
    <property type="match status" value="1"/>
</dbReference>
<evidence type="ECO:0000313" key="2">
    <source>
        <dbReference type="EMBL" id="AEE53669.1"/>
    </source>
</evidence>
<reference evidence="2 3" key="1">
    <citation type="journal article" date="2011" name="Stand. Genomic Sci.">
        <title>Complete genome sequence of Haliscomenobacter hydrossis type strain (O).</title>
        <authorList>
            <consortium name="US DOE Joint Genome Institute (JGI-PGF)"/>
            <person name="Daligault H."/>
            <person name="Lapidus A."/>
            <person name="Zeytun A."/>
            <person name="Nolan M."/>
            <person name="Lucas S."/>
            <person name="Del Rio T.G."/>
            <person name="Tice H."/>
            <person name="Cheng J.F."/>
            <person name="Tapia R."/>
            <person name="Han C."/>
            <person name="Goodwin L."/>
            <person name="Pitluck S."/>
            <person name="Liolios K."/>
            <person name="Pagani I."/>
            <person name="Ivanova N."/>
            <person name="Huntemann M."/>
            <person name="Mavromatis K."/>
            <person name="Mikhailova N."/>
            <person name="Pati A."/>
            <person name="Chen A."/>
            <person name="Palaniappan K."/>
            <person name="Land M."/>
            <person name="Hauser L."/>
            <person name="Brambilla E.M."/>
            <person name="Rohde M."/>
            <person name="Verbarg S."/>
            <person name="Goker M."/>
            <person name="Bristow J."/>
            <person name="Eisen J.A."/>
            <person name="Markowitz V."/>
            <person name="Hugenholtz P."/>
            <person name="Kyrpides N.C."/>
            <person name="Klenk H.P."/>
            <person name="Woyke T."/>
        </authorList>
    </citation>
    <scope>NUCLEOTIDE SEQUENCE [LARGE SCALE GENOMIC DNA]</scope>
    <source>
        <strain evidence="3">ATCC 27775 / DSM 1100 / LMG 10767 / O</strain>
    </source>
</reference>
<gene>
    <name evidence="2" type="ordered locus">Halhy_5846</name>
</gene>
<dbReference type="EMBL" id="CP002691">
    <property type="protein sequence ID" value="AEE53669.1"/>
    <property type="molecule type" value="Genomic_DNA"/>
</dbReference>
<evidence type="ECO:0000313" key="3">
    <source>
        <dbReference type="Proteomes" id="UP000008461"/>
    </source>
</evidence>
<dbReference type="InterPro" id="IPR037401">
    <property type="entry name" value="SnoaL-like"/>
</dbReference>
<dbReference type="InterPro" id="IPR032710">
    <property type="entry name" value="NTF2-like_dom_sf"/>
</dbReference>
<name>F4KY44_HALH1</name>
<keyword evidence="3" id="KW-1185">Reference proteome</keyword>
<dbReference type="AlphaFoldDB" id="F4KY44"/>
<organism evidence="2 3">
    <name type="scientific">Haliscomenobacter hydrossis (strain ATCC 27775 / DSM 1100 / LMG 10767 / O)</name>
    <dbReference type="NCBI Taxonomy" id="760192"/>
    <lineage>
        <taxon>Bacteria</taxon>
        <taxon>Pseudomonadati</taxon>
        <taxon>Bacteroidota</taxon>
        <taxon>Saprospiria</taxon>
        <taxon>Saprospirales</taxon>
        <taxon>Haliscomenobacteraceae</taxon>
        <taxon>Haliscomenobacter</taxon>
    </lineage>
</organism>
<dbReference type="Proteomes" id="UP000008461">
    <property type="component" value="Chromosome"/>
</dbReference>
<dbReference type="Gene3D" id="3.10.450.50">
    <property type="match status" value="1"/>
</dbReference>
<feature type="domain" description="SnoaL-like" evidence="1">
    <location>
        <begin position="10"/>
        <end position="111"/>
    </location>
</feature>
<evidence type="ECO:0000259" key="1">
    <source>
        <dbReference type="Pfam" id="PF12680"/>
    </source>
</evidence>
<accession>F4KY44</accession>
<dbReference type="eggNOG" id="COG3631">
    <property type="taxonomic scope" value="Bacteria"/>
</dbReference>
<dbReference type="RefSeq" id="WP_013768197.1">
    <property type="nucleotide sequence ID" value="NC_015510.1"/>
</dbReference>
<dbReference type="SUPFAM" id="SSF54427">
    <property type="entry name" value="NTF2-like"/>
    <property type="match status" value="1"/>
</dbReference>
<reference key="2">
    <citation type="submission" date="2011-04" db="EMBL/GenBank/DDBJ databases">
        <title>Complete sequence of chromosome of Haliscomenobacter hydrossis DSM 1100.</title>
        <authorList>
            <consortium name="US DOE Joint Genome Institute (JGI-PGF)"/>
            <person name="Lucas S."/>
            <person name="Han J."/>
            <person name="Lapidus A."/>
            <person name="Bruce D."/>
            <person name="Goodwin L."/>
            <person name="Pitluck S."/>
            <person name="Peters L."/>
            <person name="Kyrpides N."/>
            <person name="Mavromatis K."/>
            <person name="Ivanova N."/>
            <person name="Ovchinnikova G."/>
            <person name="Pagani I."/>
            <person name="Daligault H."/>
            <person name="Detter J.C."/>
            <person name="Han C."/>
            <person name="Land M."/>
            <person name="Hauser L."/>
            <person name="Markowitz V."/>
            <person name="Cheng J.-F."/>
            <person name="Hugenholtz P."/>
            <person name="Woyke T."/>
            <person name="Wu D."/>
            <person name="Verbarg S."/>
            <person name="Frueling A."/>
            <person name="Brambilla E."/>
            <person name="Klenk H.-P."/>
            <person name="Eisen J.A."/>
        </authorList>
    </citation>
    <scope>NUCLEOTIDE SEQUENCE</scope>
    <source>
        <strain>DSM 1100</strain>
    </source>
</reference>
<dbReference type="OrthoDB" id="391735at2"/>
<dbReference type="HOGENOM" id="CLU_120970_0_0_10"/>
<sequence>MEKHPNQVLIENFYTCFQNKDYQGMQACYADDATFSDEAFQNLDAAQVRAMWEMLIRRGKDLRLEFSKVSANDTTGSAYWEATYTFSATGRKVVNKINANFEFEGGKIKKHLDHFDFYSWSRQAFGPTGVLLGWTPYFKNKVRTTAMGNLAKFMEMV</sequence>
<proteinExistence type="predicted"/>